<evidence type="ECO:0000256" key="1">
    <source>
        <dbReference type="ARBA" id="ARBA00023015"/>
    </source>
</evidence>
<dbReference type="GO" id="GO:0001006">
    <property type="term" value="F:RNA polymerase III type 3 promoter sequence-specific DNA binding"/>
    <property type="evidence" value="ECO:0007669"/>
    <property type="project" value="TreeGrafter"/>
</dbReference>
<dbReference type="InterPro" id="IPR001005">
    <property type="entry name" value="SANT/Myb"/>
</dbReference>
<evidence type="ECO:0000256" key="5">
    <source>
        <dbReference type="SAM" id="MobiDB-lite"/>
    </source>
</evidence>
<dbReference type="EMBL" id="JAINDJ010000004">
    <property type="protein sequence ID" value="KAG9449394.1"/>
    <property type="molecule type" value="Genomic_DNA"/>
</dbReference>
<dbReference type="SMART" id="SM00717">
    <property type="entry name" value="SANT"/>
    <property type="match status" value="4"/>
</dbReference>
<dbReference type="Pfam" id="PF00249">
    <property type="entry name" value="Myb_DNA-binding"/>
    <property type="match status" value="4"/>
</dbReference>
<feature type="region of interest" description="Disordered" evidence="5">
    <location>
        <begin position="731"/>
        <end position="798"/>
    </location>
</feature>
<dbReference type="PROSITE" id="PS50090">
    <property type="entry name" value="MYB_LIKE"/>
    <property type="match status" value="4"/>
</dbReference>
<feature type="domain" description="HTH myb-type" evidence="7">
    <location>
        <begin position="632"/>
        <end position="686"/>
    </location>
</feature>
<keyword evidence="4" id="KW-0539">Nucleus</keyword>
<feature type="compositionally biased region" description="Basic and acidic residues" evidence="5">
    <location>
        <begin position="919"/>
        <end position="928"/>
    </location>
</feature>
<dbReference type="Proteomes" id="UP000825729">
    <property type="component" value="Unassembled WGS sequence"/>
</dbReference>
<evidence type="ECO:0000259" key="7">
    <source>
        <dbReference type="PROSITE" id="PS51294"/>
    </source>
</evidence>
<organism evidence="8 9">
    <name type="scientific">Aristolochia fimbriata</name>
    <name type="common">White veined hardy Dutchman's pipe vine</name>
    <dbReference type="NCBI Taxonomy" id="158543"/>
    <lineage>
        <taxon>Eukaryota</taxon>
        <taxon>Viridiplantae</taxon>
        <taxon>Streptophyta</taxon>
        <taxon>Embryophyta</taxon>
        <taxon>Tracheophyta</taxon>
        <taxon>Spermatophyta</taxon>
        <taxon>Magnoliopsida</taxon>
        <taxon>Magnoliidae</taxon>
        <taxon>Piperales</taxon>
        <taxon>Aristolochiaceae</taxon>
        <taxon>Aristolochia</taxon>
    </lineage>
</organism>
<proteinExistence type="predicted"/>
<comment type="caution">
    <text evidence="8">The sequence shown here is derived from an EMBL/GenBank/DDBJ whole genome shotgun (WGS) entry which is preliminary data.</text>
</comment>
<dbReference type="AlphaFoldDB" id="A0AAV7ELX1"/>
<feature type="domain" description="Myb-like" evidence="6">
    <location>
        <begin position="535"/>
        <end position="578"/>
    </location>
</feature>
<dbReference type="InterPro" id="IPR009057">
    <property type="entry name" value="Homeodomain-like_sf"/>
</dbReference>
<feature type="domain" description="Myb-like" evidence="6">
    <location>
        <begin position="580"/>
        <end position="631"/>
    </location>
</feature>
<accession>A0AAV7ELX1</accession>
<dbReference type="InterPro" id="IPR051575">
    <property type="entry name" value="Myb-like_DNA-bd"/>
</dbReference>
<dbReference type="PROSITE" id="PS51294">
    <property type="entry name" value="HTH_MYB"/>
    <property type="match status" value="4"/>
</dbReference>
<dbReference type="PANTHER" id="PTHR46621:SF1">
    <property type="entry name" value="SNRNA-ACTIVATING PROTEIN COMPLEX SUBUNIT 4"/>
    <property type="match status" value="1"/>
</dbReference>
<feature type="domain" description="HTH myb-type" evidence="7">
    <location>
        <begin position="474"/>
        <end position="530"/>
    </location>
</feature>
<keyword evidence="2" id="KW-0238">DNA-binding</keyword>
<keyword evidence="3" id="KW-0804">Transcription</keyword>
<dbReference type="CDD" id="cd00167">
    <property type="entry name" value="SANT"/>
    <property type="match status" value="3"/>
</dbReference>
<reference evidence="8 9" key="1">
    <citation type="submission" date="2021-07" db="EMBL/GenBank/DDBJ databases">
        <title>The Aristolochia fimbriata genome: insights into angiosperm evolution, floral development and chemical biosynthesis.</title>
        <authorList>
            <person name="Jiao Y."/>
        </authorList>
    </citation>
    <scope>NUCLEOTIDE SEQUENCE [LARGE SCALE GENOMIC DNA]</scope>
    <source>
        <strain evidence="8">IBCAS-2021</strain>
        <tissue evidence="8">Leaf</tissue>
    </source>
</reference>
<dbReference type="Gene3D" id="1.10.10.60">
    <property type="entry name" value="Homeodomain-like"/>
    <property type="match status" value="4"/>
</dbReference>
<feature type="compositionally biased region" description="Polar residues" evidence="5">
    <location>
        <begin position="894"/>
        <end position="918"/>
    </location>
</feature>
<feature type="domain" description="HTH myb-type" evidence="7">
    <location>
        <begin position="535"/>
        <end position="582"/>
    </location>
</feature>
<evidence type="ECO:0000256" key="2">
    <source>
        <dbReference type="ARBA" id="ARBA00023125"/>
    </source>
</evidence>
<keyword evidence="1" id="KW-0805">Transcription regulation</keyword>
<evidence type="ECO:0000313" key="9">
    <source>
        <dbReference type="Proteomes" id="UP000825729"/>
    </source>
</evidence>
<dbReference type="GO" id="GO:0000978">
    <property type="term" value="F:RNA polymerase II cis-regulatory region sequence-specific DNA binding"/>
    <property type="evidence" value="ECO:0007669"/>
    <property type="project" value="TreeGrafter"/>
</dbReference>
<gene>
    <name evidence="8" type="ORF">H6P81_009359</name>
</gene>
<feature type="region of interest" description="Disordered" evidence="5">
    <location>
        <begin position="838"/>
        <end position="977"/>
    </location>
</feature>
<dbReference type="SUPFAM" id="SSF46689">
    <property type="entry name" value="Homeodomain-like"/>
    <property type="match status" value="3"/>
</dbReference>
<dbReference type="PANTHER" id="PTHR46621">
    <property type="entry name" value="SNRNA-ACTIVATING PROTEIN COMPLEX SUBUNIT 4"/>
    <property type="match status" value="1"/>
</dbReference>
<dbReference type="InterPro" id="IPR017930">
    <property type="entry name" value="Myb_dom"/>
</dbReference>
<evidence type="ECO:0000256" key="3">
    <source>
        <dbReference type="ARBA" id="ARBA00023163"/>
    </source>
</evidence>
<feature type="compositionally biased region" description="Basic residues" evidence="5">
    <location>
        <begin position="759"/>
        <end position="768"/>
    </location>
</feature>
<evidence type="ECO:0000256" key="4">
    <source>
        <dbReference type="ARBA" id="ARBA00023242"/>
    </source>
</evidence>
<dbReference type="GO" id="GO:0042796">
    <property type="term" value="P:snRNA transcription by RNA polymerase III"/>
    <property type="evidence" value="ECO:0007669"/>
    <property type="project" value="TreeGrafter"/>
</dbReference>
<dbReference type="GO" id="GO:0019185">
    <property type="term" value="C:snRNA-activating protein complex"/>
    <property type="evidence" value="ECO:0007669"/>
    <property type="project" value="TreeGrafter"/>
</dbReference>
<feature type="domain" description="HTH myb-type" evidence="7">
    <location>
        <begin position="586"/>
        <end position="631"/>
    </location>
</feature>
<feature type="domain" description="Myb-like" evidence="6">
    <location>
        <begin position="474"/>
        <end position="526"/>
    </location>
</feature>
<protein>
    <submittedName>
        <fullName evidence="8">Uncharacterized protein</fullName>
    </submittedName>
</protein>
<name>A0AAV7ELX1_ARIFI</name>
<dbReference type="GO" id="GO:0042795">
    <property type="term" value="P:snRNA transcription by RNA polymerase II"/>
    <property type="evidence" value="ECO:0007669"/>
    <property type="project" value="TreeGrafter"/>
</dbReference>
<evidence type="ECO:0000313" key="8">
    <source>
        <dbReference type="EMBL" id="KAG9449394.1"/>
    </source>
</evidence>
<sequence length="1146" mass="128387">MGHRPCFISGFFSNGPPIGSISAVRLLHQLVSPPFGNSLHFSRHSPSGGRIAFEIRRRIFPFSTDIVIVQPRTMAASHSWDNEDEIQSEGDDAFDEDMEALRRACMLSGKTPDEINYSTDRDSEDENGEIDDLDLVRSIQERFPVPLSVMPPLAGSTSESALANSDEEDDFETLRAIEKRFATYSSDSSITNTGKDLGTSLVEYSTNKNSGTTSFTNDFGQTDDCHSSSHLYPYSAGASLCNQRENNLCNLSQMPLKHSSFPESAQRFIDAIKKNRTCQKFMRRKLIEIEAKIAENKQLMARIKCLMDFQLSCKRKGSRILGQYKDPRIKLISLPKGRNLKSGKVKEKKFPIKYSGPEENSQVQNYKAVLAKCPVSFQRRHWSSAERESLGKGIKQQVQEMLLQKALEQYSEPEGSTGDSNALDRIIASIADVEITAENMRAFLPQVDWDQLAFMYVAGRIGAECEARWLNCEDPMISHDPWSRQEDKKLLSIIQERGIYNWIQLATLMGMNRTPCQCLIRYQRSLNGYSVNKDWTKDEDAQLRAVVGALGEDDWQLIASHLKGRTGRQCYERWLKTLHPSRKRVGRWTVDEDKHLKAAVLIFGAKSWQKIAGFVPGRTQVQCRERWCNVLDPSLNLEAWTEEEDFKLKAAITQHGHCWSKVAALVPPRTDNQCRRRWKVLFRHEVPLVQAAWKIRRGALLTNFVDRKVEKPALSSNDFCLASDISSHLEEATVENGKSKRKRSIKNRPDETGDTNQNHKSRCSKRKANACEKKAPATAEDLHQNKKKKTLSSMPKMGTIIQSTESGTEILEHSDQSVCITANADVAEKEMVVISGTASENVETTAKGKGKRKRQSDSNVVTKRRNRRLQPDDSGIVSNQVEKRPGKNRKRQKTPSIDSRNNIQLAADQENSQNTQKESQSKESKACAEECPPSVGLVGRVKPRRLGPCKTGRKKKESAKASSSISITVSPNGQGELPTLDHPVEETLDGVILRADEQPVFIEEAAPLDQGIAVTIANDGYVAPSEVLGKSTVTELEKVEIGNRSPTTRHGNEKPDQVFDIDVGLGTANMQVNDFHFHKFEDMVEQSIASFFIPRPDSDDIDITLESCDGTLCQTGLGDFDSNHHSKNNVVNAAHHNQGRTILGTQ</sequence>
<evidence type="ECO:0000259" key="6">
    <source>
        <dbReference type="PROSITE" id="PS50090"/>
    </source>
</evidence>
<feature type="compositionally biased region" description="Basic residues" evidence="5">
    <location>
        <begin position="941"/>
        <end position="957"/>
    </location>
</feature>
<keyword evidence="9" id="KW-1185">Reference proteome</keyword>
<feature type="compositionally biased region" description="Basic and acidic residues" evidence="5">
    <location>
        <begin position="769"/>
        <end position="784"/>
    </location>
</feature>
<feature type="domain" description="Myb-like" evidence="6">
    <location>
        <begin position="632"/>
        <end position="682"/>
    </location>
</feature>